<proteinExistence type="predicted"/>
<dbReference type="RefSeq" id="WP_379812513.1">
    <property type="nucleotide sequence ID" value="NZ_JBHUPC010000017.1"/>
</dbReference>
<dbReference type="InterPro" id="IPR011110">
    <property type="entry name" value="Reg_prop"/>
</dbReference>
<dbReference type="InterPro" id="IPR015943">
    <property type="entry name" value="WD40/YVTN_repeat-like_dom_sf"/>
</dbReference>
<evidence type="ECO:0000313" key="2">
    <source>
        <dbReference type="EMBL" id="MFD2892795.1"/>
    </source>
</evidence>
<gene>
    <name evidence="2" type="ORF">ACFS5J_12310</name>
</gene>
<name>A0ABW5YQZ3_9FLAO</name>
<dbReference type="Proteomes" id="UP001597534">
    <property type="component" value="Unassembled WGS sequence"/>
</dbReference>
<reference evidence="3" key="1">
    <citation type="journal article" date="2019" name="Int. J. Syst. Evol. Microbiol.">
        <title>The Global Catalogue of Microorganisms (GCM) 10K type strain sequencing project: providing services to taxonomists for standard genome sequencing and annotation.</title>
        <authorList>
            <consortium name="The Broad Institute Genomics Platform"/>
            <consortium name="The Broad Institute Genome Sequencing Center for Infectious Disease"/>
            <person name="Wu L."/>
            <person name="Ma J."/>
        </authorList>
    </citation>
    <scope>NUCLEOTIDE SEQUENCE [LARGE SCALE GENOMIC DNA]</scope>
    <source>
        <strain evidence="3">KCTC 22671</strain>
    </source>
</reference>
<evidence type="ECO:0000313" key="3">
    <source>
        <dbReference type="Proteomes" id="UP001597534"/>
    </source>
</evidence>
<dbReference type="Pfam" id="PF07494">
    <property type="entry name" value="Reg_prop"/>
    <property type="match status" value="3"/>
</dbReference>
<accession>A0ABW5YQZ3</accession>
<keyword evidence="1" id="KW-0732">Signal</keyword>
<feature type="chain" id="PRO_5045851935" evidence="1">
    <location>
        <begin position="21"/>
        <end position="351"/>
    </location>
</feature>
<sequence>MKSNILLFLCILTLLTSCNGQTSTLEKSTVQFDAQSVKGDTVKELGSSIMVIYQDKKNVYWFGSWETGVYRYDGKKLINYTTKHGLPNNRVDEIQQDESGDLYFTSFYPKPTIVKFDGNTFKTLAPIPSNDWQLKSTDLWFKHTYDLENYVYRYDGTTLYKLQLPEPPSLPNPFGVYSIYKDIKGNIWFGTNPVGVCRYDGKSFDWITEEDVTEFRNEGANGVRSITEDKNGDFWFNTENRYSIYDSLTLNSNKFYTRHESIGSLDGKNTSGLNEYLSTVKDNNNNLWFVTYRSGVWKYDGTKITHYALQDNSQVITLFSIYKDNNGDLWLGTHENGAYKFNGQTFEKFKP</sequence>
<dbReference type="PROSITE" id="PS51257">
    <property type="entry name" value="PROKAR_LIPOPROTEIN"/>
    <property type="match status" value="1"/>
</dbReference>
<evidence type="ECO:0000256" key="1">
    <source>
        <dbReference type="SAM" id="SignalP"/>
    </source>
</evidence>
<dbReference type="SUPFAM" id="SSF63829">
    <property type="entry name" value="Calcium-dependent phosphotriesterase"/>
    <property type="match status" value="2"/>
</dbReference>
<comment type="caution">
    <text evidence="2">The sequence shown here is derived from an EMBL/GenBank/DDBJ whole genome shotgun (WGS) entry which is preliminary data.</text>
</comment>
<keyword evidence="3" id="KW-1185">Reference proteome</keyword>
<protein>
    <submittedName>
        <fullName evidence="2">Two-component regulator propeller domain-containing protein</fullName>
    </submittedName>
</protein>
<feature type="signal peptide" evidence="1">
    <location>
        <begin position="1"/>
        <end position="20"/>
    </location>
</feature>
<organism evidence="2 3">
    <name type="scientific">Flavobacterium chuncheonense</name>
    <dbReference type="NCBI Taxonomy" id="2026653"/>
    <lineage>
        <taxon>Bacteria</taxon>
        <taxon>Pseudomonadati</taxon>
        <taxon>Bacteroidota</taxon>
        <taxon>Flavobacteriia</taxon>
        <taxon>Flavobacteriales</taxon>
        <taxon>Flavobacteriaceae</taxon>
        <taxon>Flavobacterium</taxon>
    </lineage>
</organism>
<dbReference type="Gene3D" id="2.130.10.10">
    <property type="entry name" value="YVTN repeat-like/Quinoprotein amine dehydrogenase"/>
    <property type="match status" value="3"/>
</dbReference>
<dbReference type="EMBL" id="JBHUPC010000017">
    <property type="protein sequence ID" value="MFD2892795.1"/>
    <property type="molecule type" value="Genomic_DNA"/>
</dbReference>